<organism evidence="1 2">
    <name type="scientific">Vicia faba</name>
    <name type="common">Broad bean</name>
    <name type="synonym">Faba vulgaris</name>
    <dbReference type="NCBI Taxonomy" id="3906"/>
    <lineage>
        <taxon>Eukaryota</taxon>
        <taxon>Viridiplantae</taxon>
        <taxon>Streptophyta</taxon>
        <taxon>Embryophyta</taxon>
        <taxon>Tracheophyta</taxon>
        <taxon>Spermatophyta</taxon>
        <taxon>Magnoliopsida</taxon>
        <taxon>eudicotyledons</taxon>
        <taxon>Gunneridae</taxon>
        <taxon>Pentapetalae</taxon>
        <taxon>rosids</taxon>
        <taxon>fabids</taxon>
        <taxon>Fabales</taxon>
        <taxon>Fabaceae</taxon>
        <taxon>Papilionoideae</taxon>
        <taxon>50 kb inversion clade</taxon>
        <taxon>NPAAA clade</taxon>
        <taxon>Hologalegina</taxon>
        <taxon>IRL clade</taxon>
        <taxon>Fabeae</taxon>
        <taxon>Vicia</taxon>
    </lineage>
</organism>
<keyword evidence="2" id="KW-1185">Reference proteome</keyword>
<dbReference type="AlphaFoldDB" id="A0AAV1AF85"/>
<name>A0AAV1AF85_VICFA</name>
<protein>
    <submittedName>
        <fullName evidence="1">Uncharacterized protein</fullName>
    </submittedName>
</protein>
<gene>
    <name evidence="1" type="ORF">VFH_IV111600</name>
</gene>
<accession>A0AAV1AF85</accession>
<dbReference type="EMBL" id="OX451739">
    <property type="protein sequence ID" value="CAI8608987.1"/>
    <property type="molecule type" value="Genomic_DNA"/>
</dbReference>
<evidence type="ECO:0000313" key="2">
    <source>
        <dbReference type="Proteomes" id="UP001157006"/>
    </source>
</evidence>
<dbReference type="Proteomes" id="UP001157006">
    <property type="component" value="Chromosome 4"/>
</dbReference>
<reference evidence="1 2" key="1">
    <citation type="submission" date="2023-01" db="EMBL/GenBank/DDBJ databases">
        <authorList>
            <person name="Kreplak J."/>
        </authorList>
    </citation>
    <scope>NUCLEOTIDE SEQUENCE [LARGE SCALE GENOMIC DNA]</scope>
</reference>
<sequence>MTATSQLHRSTAYLSVAIMRRIGDQNDDCNHRNLLMDGTRGTLLQTSLQITDSPTARPVPAMLAENWVRSSGSSGPDFFSERIVVSKNFEKKKLDIALFIKEHNAVCDMLKIKEAVNSRMKGNSTRLIKGGKIGVGINNGNDLGVVQNGFHHVAYKIEQAARSNPVTVIVKKFRCRTYNRAREMLKVRNSLTWAYRLMQF</sequence>
<evidence type="ECO:0000313" key="1">
    <source>
        <dbReference type="EMBL" id="CAI8608986.1"/>
    </source>
</evidence>
<dbReference type="EMBL" id="OX451739">
    <property type="protein sequence ID" value="CAI8608986.1"/>
    <property type="molecule type" value="Genomic_DNA"/>
</dbReference>
<proteinExistence type="predicted"/>